<evidence type="ECO:0000313" key="1">
    <source>
        <dbReference type="Proteomes" id="UP000694850"/>
    </source>
</evidence>
<name>A0AC54Z934_ORYAF</name>
<dbReference type="RefSeq" id="XP_042637312.1">
    <property type="nucleotide sequence ID" value="XM_042781378.1"/>
</dbReference>
<gene>
    <name evidence="2" type="primary">LOC103199483</name>
</gene>
<protein>
    <submittedName>
        <fullName evidence="2">40S ribosomal protein S4, X isoform-like</fullName>
    </submittedName>
</protein>
<dbReference type="Proteomes" id="UP000694850">
    <property type="component" value="Unplaced"/>
</dbReference>
<keyword evidence="1" id="KW-1185">Reference proteome</keyword>
<reference evidence="2" key="1">
    <citation type="submission" date="2025-08" db="UniProtKB">
        <authorList>
            <consortium name="RefSeq"/>
        </authorList>
    </citation>
    <scope>IDENTIFICATION</scope>
</reference>
<accession>A0AC54Z934</accession>
<organism evidence="1 2">
    <name type="scientific">Orycteropus afer afer</name>
    <dbReference type="NCBI Taxonomy" id="1230840"/>
    <lineage>
        <taxon>Eukaryota</taxon>
        <taxon>Metazoa</taxon>
        <taxon>Chordata</taxon>
        <taxon>Craniata</taxon>
        <taxon>Vertebrata</taxon>
        <taxon>Euteleostomi</taxon>
        <taxon>Mammalia</taxon>
        <taxon>Eutheria</taxon>
        <taxon>Afrotheria</taxon>
        <taxon>Tubulidentata</taxon>
        <taxon>Orycteropodidae</taxon>
        <taxon>Orycteropus</taxon>
    </lineage>
</organism>
<evidence type="ECO:0000313" key="2">
    <source>
        <dbReference type="RefSeq" id="XP_042637312.1"/>
    </source>
</evidence>
<sequence length="171" mass="19860">MTYLPLMIFLRDRLGYALKGDEIKKIYIQQYIEMDSKVCPDTTCTAEFMDIISIKKTRQSFCPIYDTTDHFVVYHIMPKEAKYMLYKMRKMFVGTKGLSHLVNHDVCTLHGCLYQSEQHIQIYLETGKTTGVTTNFGFFHSFDVVHVRDTNGNSFATWLSNIFPVGKDNKV</sequence>
<proteinExistence type="predicted"/>